<protein>
    <submittedName>
        <fullName evidence="2">Uncharacterized protein</fullName>
    </submittedName>
</protein>
<reference evidence="2 3" key="1">
    <citation type="submission" date="2014-07" db="EMBL/GenBank/DDBJ databases">
        <title>Methanogenic archaea and the global carbon cycle.</title>
        <authorList>
            <person name="Henriksen J.R."/>
            <person name="Luke J."/>
            <person name="Reinhart S."/>
            <person name="Benedict M.N."/>
            <person name="Youngblut N.D."/>
            <person name="Metcalf M.E."/>
            <person name="Whitaker R.J."/>
            <person name="Metcalf W.W."/>
        </authorList>
    </citation>
    <scope>NUCLEOTIDE SEQUENCE [LARGE SCALE GENOMIC DNA]</scope>
    <source>
        <strain evidence="2 3">S-6</strain>
    </source>
</reference>
<keyword evidence="1" id="KW-0175">Coiled coil</keyword>
<dbReference type="RefSeq" id="WP_048046499.1">
    <property type="nucleotide sequence ID" value="NZ_CP009512.1"/>
</dbReference>
<evidence type="ECO:0000256" key="1">
    <source>
        <dbReference type="SAM" id="Coils"/>
    </source>
</evidence>
<gene>
    <name evidence="2" type="ORF">MSMAS_1729</name>
</gene>
<dbReference type="Proteomes" id="UP000033097">
    <property type="component" value="Chromosome"/>
</dbReference>
<proteinExistence type="predicted"/>
<organism evidence="2 3">
    <name type="scientific">Methanosarcina mazei S-6</name>
    <dbReference type="NCBI Taxonomy" id="213585"/>
    <lineage>
        <taxon>Archaea</taxon>
        <taxon>Methanobacteriati</taxon>
        <taxon>Methanobacteriota</taxon>
        <taxon>Stenosarchaea group</taxon>
        <taxon>Methanomicrobia</taxon>
        <taxon>Methanosarcinales</taxon>
        <taxon>Methanosarcinaceae</taxon>
        <taxon>Methanosarcina</taxon>
    </lineage>
</organism>
<evidence type="ECO:0000313" key="3">
    <source>
        <dbReference type="Proteomes" id="UP000033097"/>
    </source>
</evidence>
<dbReference type="AlphaFoldDB" id="A0A0E3RKK5"/>
<dbReference type="GeneID" id="24839419"/>
<dbReference type="EMBL" id="CP009512">
    <property type="protein sequence ID" value="AKB64925.1"/>
    <property type="molecule type" value="Genomic_DNA"/>
</dbReference>
<feature type="coiled-coil region" evidence="1">
    <location>
        <begin position="11"/>
        <end position="70"/>
    </location>
</feature>
<dbReference type="PATRIC" id="fig|213585.10.peg.2192"/>
<evidence type="ECO:0000313" key="2">
    <source>
        <dbReference type="EMBL" id="AKB64925.1"/>
    </source>
</evidence>
<sequence length="77" mass="8773">MEKPGYKEEQVEELKNSIERLNVIIANITNEVQKVVFNVYISDSVAVTGLEKLNQSLETAIKTKSLLQLQLNTLRRV</sequence>
<dbReference type="KEGG" id="mmj:MSMAS_1729"/>
<dbReference type="HOGENOM" id="CLU_2629763_0_0_2"/>
<dbReference type="STRING" id="213585.MSMAS_1729"/>
<accession>A0A0E3RKK5</accession>
<name>A0A0E3RKK5_METMZ</name>